<dbReference type="RefSeq" id="WP_011813109.1">
    <property type="nucleotide sequence ID" value="NC_008789.1"/>
</dbReference>
<dbReference type="PROSITE" id="PS51257">
    <property type="entry name" value="PROKAR_LIPOPROTEIN"/>
    <property type="match status" value="1"/>
</dbReference>
<evidence type="ECO:0008006" key="4">
    <source>
        <dbReference type="Google" id="ProtNLM"/>
    </source>
</evidence>
<evidence type="ECO:0000313" key="3">
    <source>
        <dbReference type="Proteomes" id="UP000000647"/>
    </source>
</evidence>
<gene>
    <name evidence="2" type="ordered locus">Hhal_0292</name>
</gene>
<name>A1WTS4_HALHL</name>
<dbReference type="Pfam" id="PF19672">
    <property type="entry name" value="DUF6175"/>
    <property type="match status" value="1"/>
</dbReference>
<accession>A1WTS4</accession>
<dbReference type="eggNOG" id="ENOG5033UBJ">
    <property type="taxonomic scope" value="Bacteria"/>
</dbReference>
<dbReference type="Proteomes" id="UP000000647">
    <property type="component" value="Chromosome"/>
</dbReference>
<dbReference type="AlphaFoldDB" id="A1WTS4"/>
<proteinExistence type="predicted"/>
<reference evidence="2 3" key="2">
    <citation type="journal article" date="2013" name="Stand. Genomic Sci.">
        <title>Complete genome sequence of Halorhodospira halophila SL1.</title>
        <authorList>
            <person name="Challacombe J.F."/>
            <person name="Majid S."/>
            <person name="Deole R."/>
            <person name="Brettin T.S."/>
            <person name="Bruce D."/>
            <person name="Delano S.F."/>
            <person name="Detter J.C."/>
            <person name="Gleasner C.D."/>
            <person name="Han C.S."/>
            <person name="Misra M."/>
            <person name="Reitenga K.G."/>
            <person name="Mikhailova N."/>
            <person name="Woyke T."/>
            <person name="Pitluck S."/>
            <person name="Nolan M."/>
            <person name="Land M.L."/>
            <person name="Saunders E."/>
            <person name="Tapia R."/>
            <person name="Lapidus A."/>
            <person name="Ivanova N."/>
            <person name="Hoff W.D."/>
        </authorList>
    </citation>
    <scope>NUCLEOTIDE SEQUENCE [LARGE SCALE GENOMIC DNA]</scope>
    <source>
        <strain evidence="3">DSM 244 / SL1</strain>
    </source>
</reference>
<sequence length="408" mass="43638">MNRNRVWGAATAATAAALAVGLVGCASSPLPESNQARLVESTSASEVMIRAQGIGSDVDAAEEDARLAAVWYALYGGDHPLLADAASRHAFAEHEEEIFADARSYIGWESDILGSRQEGGDRVVEKNVRVNIARLSDDLVARDVIEDSVDVMDRIGRPRIAVLPRDAEHADDTRPAIVRVSEYLQERGFDVEVPEADERVDEVIGQVAALEGHDDPMHQLALEVGSDVYITLDVDHSAREVGADTVRSAVVTAVAFYTATADQIGASSGHSPERDAGDYGVLAEEAASETANRVLNQIDNSWLDVVERGRPFKVVTTTDEGQAAEVGRELHRLFNDLCAEANRNAAGSASFDYTLRCHDQGDAVDLLYALQDGYEGPGELTRVLDSGGLLILEAGDGSVGGSGEIRID</sequence>
<dbReference type="EMBL" id="CP000544">
    <property type="protein sequence ID" value="ABM61086.1"/>
    <property type="molecule type" value="Genomic_DNA"/>
</dbReference>
<dbReference type="STRING" id="349124.Hhal_0292"/>
<reference evidence="3" key="1">
    <citation type="submission" date="2006-12" db="EMBL/GenBank/DDBJ databases">
        <title>Complete sequence of Halorhodospira halophila SL1.</title>
        <authorList>
            <consortium name="US DOE Joint Genome Institute"/>
            <person name="Copeland A."/>
            <person name="Lucas S."/>
            <person name="Lapidus A."/>
            <person name="Barry K."/>
            <person name="Detter J.C."/>
            <person name="Glavina del Rio T."/>
            <person name="Hammon N."/>
            <person name="Israni S."/>
            <person name="Dalin E."/>
            <person name="Tice H."/>
            <person name="Pitluck S."/>
            <person name="Saunders E."/>
            <person name="Brettin T."/>
            <person name="Bruce D."/>
            <person name="Han C."/>
            <person name="Tapia R."/>
            <person name="Schmutz J."/>
            <person name="Larimer F."/>
            <person name="Land M."/>
            <person name="Hauser L."/>
            <person name="Kyrpides N."/>
            <person name="Mikhailova N."/>
            <person name="Hoff W."/>
            <person name="Richardson P."/>
        </authorList>
    </citation>
    <scope>NUCLEOTIDE SEQUENCE [LARGE SCALE GENOMIC DNA]</scope>
    <source>
        <strain evidence="3">DSM 244 / SL1</strain>
    </source>
</reference>
<dbReference type="OrthoDB" id="6114825at2"/>
<feature type="signal peptide" evidence="1">
    <location>
        <begin position="1"/>
        <end position="19"/>
    </location>
</feature>
<protein>
    <recommendedName>
        <fullName evidence="4">Lipoprotein</fullName>
    </recommendedName>
</protein>
<dbReference type="KEGG" id="hha:Hhal_0292"/>
<organism evidence="2 3">
    <name type="scientific">Halorhodospira halophila (strain DSM 244 / SL1)</name>
    <name type="common">Ectothiorhodospira halophila (strain DSM 244 / SL1)</name>
    <dbReference type="NCBI Taxonomy" id="349124"/>
    <lineage>
        <taxon>Bacteria</taxon>
        <taxon>Pseudomonadati</taxon>
        <taxon>Pseudomonadota</taxon>
        <taxon>Gammaproteobacteria</taxon>
        <taxon>Chromatiales</taxon>
        <taxon>Ectothiorhodospiraceae</taxon>
        <taxon>Halorhodospira</taxon>
    </lineage>
</organism>
<keyword evidence="3" id="KW-1185">Reference proteome</keyword>
<feature type="chain" id="PRO_5002640136" description="Lipoprotein" evidence="1">
    <location>
        <begin position="20"/>
        <end position="408"/>
    </location>
</feature>
<evidence type="ECO:0000256" key="1">
    <source>
        <dbReference type="SAM" id="SignalP"/>
    </source>
</evidence>
<dbReference type="InterPro" id="IPR046173">
    <property type="entry name" value="DUF6175"/>
</dbReference>
<dbReference type="HOGENOM" id="CLU_673988_0_0_6"/>
<keyword evidence="1" id="KW-0732">Signal</keyword>
<evidence type="ECO:0000313" key="2">
    <source>
        <dbReference type="EMBL" id="ABM61086.1"/>
    </source>
</evidence>